<dbReference type="GO" id="GO:0008270">
    <property type="term" value="F:zinc ion binding"/>
    <property type="evidence" value="ECO:0007669"/>
    <property type="project" value="InterPro"/>
</dbReference>
<organism evidence="4">
    <name type="scientific">viral metagenome</name>
    <dbReference type="NCBI Taxonomy" id="1070528"/>
    <lineage>
        <taxon>unclassified sequences</taxon>
        <taxon>metagenomes</taxon>
        <taxon>organismal metagenomes</taxon>
    </lineage>
</organism>
<feature type="domain" description="Nudix hydrolase" evidence="3">
    <location>
        <begin position="33"/>
        <end position="262"/>
    </location>
</feature>
<keyword evidence="1" id="KW-0378">Hydrolase</keyword>
<sequence>MKKKEKNESTGYIRPQTCRNCGINGHLYKDCIHPIMSYGIICYKNDNNTIKYLMIQRKDSLSFMEFIRGKYNISNQEYLLELFSYMTNDEKKLMLNNDFDTIWNYAWSQPSNANIKNTSEYLESKRKFNYLSSDKNLEYLIINSCNNLYEQEWGFPKGRRKLKETNKDCAVREFCEETRLTKNDIDLKNNLNNFEEIFYGTNNILYRHVYYIGKINKNVKLELDNSCLEQVREIRALEWFTYDEVLLKIRDKNIERIEIFKLTDKLIKKEENIL</sequence>
<dbReference type="PANTHER" id="PTHR21340:SF0">
    <property type="entry name" value="BIS(5'-NUCLEOSYL)-TETRAPHOSPHATASE [ASYMMETRICAL]"/>
    <property type="match status" value="1"/>
</dbReference>
<dbReference type="EMBL" id="MN740684">
    <property type="protein sequence ID" value="QHU07571.1"/>
    <property type="molecule type" value="Genomic_DNA"/>
</dbReference>
<dbReference type="PANTHER" id="PTHR21340">
    <property type="entry name" value="DIADENOSINE 5,5-P1,P4-TETRAPHOSPHATE PYROPHOSPHOHYDROLASE MUTT"/>
    <property type="match status" value="1"/>
</dbReference>
<evidence type="ECO:0000256" key="1">
    <source>
        <dbReference type="ARBA" id="ARBA00022801"/>
    </source>
</evidence>
<evidence type="ECO:0000259" key="3">
    <source>
        <dbReference type="PROSITE" id="PS51462"/>
    </source>
</evidence>
<dbReference type="InterPro" id="IPR000086">
    <property type="entry name" value="NUDIX_hydrolase_dom"/>
</dbReference>
<evidence type="ECO:0008006" key="5">
    <source>
        <dbReference type="Google" id="ProtNLM"/>
    </source>
</evidence>
<evidence type="ECO:0000313" key="4">
    <source>
        <dbReference type="EMBL" id="QHU07571.1"/>
    </source>
</evidence>
<protein>
    <recommendedName>
        <fullName evidence="5">Nudix hydrolase domain-containing protein</fullName>
    </recommendedName>
</protein>
<dbReference type="SUPFAM" id="SSF57756">
    <property type="entry name" value="Retrovirus zinc finger-like domains"/>
    <property type="match status" value="1"/>
</dbReference>
<dbReference type="PROSITE" id="PS51462">
    <property type="entry name" value="NUDIX"/>
    <property type="match status" value="1"/>
</dbReference>
<dbReference type="GO" id="GO:0006754">
    <property type="term" value="P:ATP biosynthetic process"/>
    <property type="evidence" value="ECO:0007669"/>
    <property type="project" value="TreeGrafter"/>
</dbReference>
<proteinExistence type="predicted"/>
<dbReference type="GO" id="GO:0003676">
    <property type="term" value="F:nucleic acid binding"/>
    <property type="evidence" value="ECO:0007669"/>
    <property type="project" value="InterPro"/>
</dbReference>
<evidence type="ECO:0000259" key="2">
    <source>
        <dbReference type="PROSITE" id="PS50158"/>
    </source>
</evidence>
<dbReference type="InterPro" id="IPR036875">
    <property type="entry name" value="Znf_CCHC_sf"/>
</dbReference>
<reference evidence="4" key="1">
    <citation type="journal article" date="2020" name="Nature">
        <title>Giant virus diversity and host interactions through global metagenomics.</title>
        <authorList>
            <person name="Schulz F."/>
            <person name="Roux S."/>
            <person name="Paez-Espino D."/>
            <person name="Jungbluth S."/>
            <person name="Walsh D.A."/>
            <person name="Denef V.J."/>
            <person name="McMahon K.D."/>
            <person name="Konstantinidis K.T."/>
            <person name="Eloe-Fadrosh E.A."/>
            <person name="Kyrpides N.C."/>
            <person name="Woyke T."/>
        </authorList>
    </citation>
    <scope>NUCLEOTIDE SEQUENCE</scope>
    <source>
        <strain evidence="4">GVMAG-S-1040241-154</strain>
    </source>
</reference>
<dbReference type="PROSITE" id="PS50158">
    <property type="entry name" value="ZF_CCHC"/>
    <property type="match status" value="1"/>
</dbReference>
<dbReference type="InterPro" id="IPR015797">
    <property type="entry name" value="NUDIX_hydrolase-like_dom_sf"/>
</dbReference>
<dbReference type="InterPro" id="IPR020084">
    <property type="entry name" value="NUDIX_hydrolase_CS"/>
</dbReference>
<feature type="domain" description="CCHC-type" evidence="2">
    <location>
        <begin position="18"/>
        <end position="31"/>
    </location>
</feature>
<dbReference type="GO" id="GO:0006167">
    <property type="term" value="P:AMP biosynthetic process"/>
    <property type="evidence" value="ECO:0007669"/>
    <property type="project" value="TreeGrafter"/>
</dbReference>
<dbReference type="Pfam" id="PF00293">
    <property type="entry name" value="NUDIX"/>
    <property type="match status" value="1"/>
</dbReference>
<dbReference type="AlphaFoldDB" id="A0A6C0JRP3"/>
<dbReference type="GO" id="GO:0004081">
    <property type="term" value="F:bis(5'-nucleosyl)-tetraphosphatase (asymmetrical) activity"/>
    <property type="evidence" value="ECO:0007669"/>
    <property type="project" value="TreeGrafter"/>
</dbReference>
<dbReference type="Gene3D" id="3.90.79.10">
    <property type="entry name" value="Nucleoside Triphosphate Pyrophosphohydrolase"/>
    <property type="match status" value="1"/>
</dbReference>
<dbReference type="InterPro" id="IPR001878">
    <property type="entry name" value="Znf_CCHC"/>
</dbReference>
<dbReference type="PROSITE" id="PS00893">
    <property type="entry name" value="NUDIX_BOX"/>
    <property type="match status" value="1"/>
</dbReference>
<dbReference type="SUPFAM" id="SSF55811">
    <property type="entry name" value="Nudix"/>
    <property type="match status" value="1"/>
</dbReference>
<name>A0A6C0JRP3_9ZZZZ</name>
<dbReference type="InterPro" id="IPR051325">
    <property type="entry name" value="Nudix_hydrolase_domain"/>
</dbReference>
<accession>A0A6C0JRP3</accession>